<dbReference type="PROSITE" id="PS00108">
    <property type="entry name" value="PROTEIN_KINASE_ST"/>
    <property type="match status" value="1"/>
</dbReference>
<dbReference type="InterPro" id="IPR011990">
    <property type="entry name" value="TPR-like_helical_dom_sf"/>
</dbReference>
<dbReference type="CDD" id="cd14014">
    <property type="entry name" value="STKc_PknB_like"/>
    <property type="match status" value="1"/>
</dbReference>
<dbReference type="GO" id="GO:0003677">
    <property type="term" value="F:DNA binding"/>
    <property type="evidence" value="ECO:0007669"/>
    <property type="project" value="InterPro"/>
</dbReference>
<dbReference type="Pfam" id="PF25872">
    <property type="entry name" value="HTH_77"/>
    <property type="match status" value="1"/>
</dbReference>
<dbReference type="InterPro" id="IPR011009">
    <property type="entry name" value="Kinase-like_dom_sf"/>
</dbReference>
<dbReference type="Gene3D" id="3.40.50.300">
    <property type="entry name" value="P-loop containing nucleotide triphosphate hydrolases"/>
    <property type="match status" value="1"/>
</dbReference>
<keyword evidence="2 3" id="KW-0067">ATP-binding</keyword>
<feature type="domain" description="HTH luxR-type" evidence="6">
    <location>
        <begin position="1017"/>
        <end position="1082"/>
    </location>
</feature>
<evidence type="ECO:0000256" key="2">
    <source>
        <dbReference type="ARBA" id="ARBA00022840"/>
    </source>
</evidence>
<dbReference type="SMART" id="SM00421">
    <property type="entry name" value="HTH_LUXR"/>
    <property type="match status" value="1"/>
</dbReference>
<feature type="binding site" evidence="3">
    <location>
        <position position="55"/>
    </location>
    <ligand>
        <name>ATP</name>
        <dbReference type="ChEBI" id="CHEBI:30616"/>
    </ligand>
</feature>
<geneLocation type="plasmid" evidence="8">
    <name>prb98</name>
</geneLocation>
<keyword evidence="7" id="KW-0614">Plasmid</keyword>
<dbReference type="AlphaFoldDB" id="A0A2S2C751"/>
<dbReference type="PRINTS" id="PR00038">
    <property type="entry name" value="HTHLUXR"/>
</dbReference>
<dbReference type="Pfam" id="PF00069">
    <property type="entry name" value="Pkinase"/>
    <property type="match status" value="1"/>
</dbReference>
<name>A0A2S2C751_9NOCA</name>
<dbReference type="InterPro" id="IPR017441">
    <property type="entry name" value="Protein_kinase_ATP_BS"/>
</dbReference>
<dbReference type="SUPFAM" id="SSF56112">
    <property type="entry name" value="Protein kinase-like (PK-like)"/>
    <property type="match status" value="1"/>
</dbReference>
<dbReference type="InterPro" id="IPR000792">
    <property type="entry name" value="Tscrpt_reg_LuxR_C"/>
</dbReference>
<dbReference type="SUPFAM" id="SSF48452">
    <property type="entry name" value="TPR-like"/>
    <property type="match status" value="1"/>
</dbReference>
<organism evidence="7 8">
    <name type="scientific">Rhodococcus oxybenzonivorans</name>
    <dbReference type="NCBI Taxonomy" id="1990687"/>
    <lineage>
        <taxon>Bacteria</taxon>
        <taxon>Bacillati</taxon>
        <taxon>Actinomycetota</taxon>
        <taxon>Actinomycetes</taxon>
        <taxon>Mycobacteriales</taxon>
        <taxon>Nocardiaceae</taxon>
        <taxon>Rhodococcus</taxon>
    </lineage>
</organism>
<protein>
    <submittedName>
        <fullName evidence="7">Protein kinase</fullName>
    </submittedName>
</protein>
<dbReference type="PROSITE" id="PS00107">
    <property type="entry name" value="PROTEIN_KINASE_ATP"/>
    <property type="match status" value="1"/>
</dbReference>
<dbReference type="GO" id="GO:0005524">
    <property type="term" value="F:ATP binding"/>
    <property type="evidence" value="ECO:0007669"/>
    <property type="project" value="UniProtKB-UniRule"/>
</dbReference>
<proteinExistence type="predicted"/>
<dbReference type="Gene3D" id="1.10.510.10">
    <property type="entry name" value="Transferase(Phosphotransferase) domain 1"/>
    <property type="match status" value="1"/>
</dbReference>
<dbReference type="InterPro" id="IPR027417">
    <property type="entry name" value="P-loop_NTPase"/>
</dbReference>
<dbReference type="SUPFAM" id="SSF46894">
    <property type="entry name" value="C-terminal effector domain of the bipartite response regulators"/>
    <property type="match status" value="1"/>
</dbReference>
<dbReference type="GO" id="GO:0006355">
    <property type="term" value="P:regulation of DNA-templated transcription"/>
    <property type="evidence" value="ECO:0007669"/>
    <property type="project" value="InterPro"/>
</dbReference>
<dbReference type="PROSITE" id="PS50011">
    <property type="entry name" value="PROTEIN_KINASE_DOM"/>
    <property type="match status" value="1"/>
</dbReference>
<dbReference type="InterPro" id="IPR008271">
    <property type="entry name" value="Ser/Thr_kinase_AS"/>
</dbReference>
<sequence length="1086" mass="117737">MNNVDPFATQRDVSGAVTAELAAAGFEDAVEIGRGGFGIVYRCTQASLERTVAVKVLTADLDQENRERFMREQRAAGRLTGHPNIVNILHADVTANGRPFIVMPYCARGSVDARIRRHGPLPLPDVLRLGVKMAGALEAAHKVGILHRDIKPANILLTDYGEPALTDFGIAHITGGFETTTGVVTGSPAFIAPEVVAGRPPSTSADVYGLGATLFAALTGHAAFERRSGEQLMAHFLRITSEPVPNPREHGVPEDVSAIIEHAMASDPETRPSAAELSQHLREAQLRHGFAVDEIALHTTEPGAATDAPPGKGASPTPSWSADSGRGGQLPLELTSFVDRHTELKEARNALSNARLLTLTGTGGVGKTRLALRIAGKVRRDFADGTTLVELGELHDEFLLAGVVANALGLRDQSARPIREVLVEFLAGREQLLILDNCEHLVSAVAKLTETLLRTCPRLRILATSRESLGIGGEAVLLVPPLGVPDPDDLPRGMAGNDAVTLFAERGATAAPGFEVTEDNKTTIARICQRLDGLPLPIELAAARLRAMTPEQILQRLTDRYVLLTQGSRDAPSRQQTLRMCIDWSYDLCTPAEQRLWSQLSVFAGSFDLDAAEQICGPDLPAQEILDTVTYLVDKSILIREPAGAEMRFRMLETVRDYGREKAHESGEYAELRQRHRDWCERLVLDTESQWISSRELALITTLVREHPNLRDALESCVSESPASGLRIVAALYPFWLSRGLLSEGRRWLDRLLARQPAQPTVDHAKALYVGSMMTGIQGDLQAAAALMKDAQALASSTRDPLTRAHTDSAVGYAALFGGQPLDARAHLEKAVRTYTGRNDVVEVAALIGLGVADEFLGDTEHAIECYERVLAITDARGESVFRSYSLWGLAVAVWRRGERERAVRLLEQALQADLEVNDRLNASMCLQALAWITAQDQNARRAVVLLAASEELSRSVGSPTVVVPSTGEYQQACEHATRDALNKEVFASAHREGAKLGFNAAIAYALGEQPPATSSPAAPAARLTKREREVAELIAEGLTNKEIATRLVISPRTAQGHVEHLLTKLGSTSRTQIAAWVVETRRENP</sequence>
<dbReference type="InterPro" id="IPR016032">
    <property type="entry name" value="Sig_transdc_resp-reg_C-effctor"/>
</dbReference>
<dbReference type="PROSITE" id="PS50043">
    <property type="entry name" value="HTH_LUXR_2"/>
    <property type="match status" value="1"/>
</dbReference>
<evidence type="ECO:0000259" key="5">
    <source>
        <dbReference type="PROSITE" id="PS50011"/>
    </source>
</evidence>
<reference evidence="7 8" key="1">
    <citation type="submission" date="2017-05" db="EMBL/GenBank/DDBJ databases">
        <title>Isolation of Rhodococcus sp. S2-17 biodegrading of BP-3.</title>
        <authorList>
            <person name="Lee Y."/>
            <person name="Kim K.H."/>
            <person name="Chun B.H."/>
            <person name="Jung H.S."/>
            <person name="Jeon C.O."/>
        </authorList>
    </citation>
    <scope>NUCLEOTIDE SEQUENCE [LARGE SCALE GENOMIC DNA]</scope>
    <source>
        <strain evidence="7 8">S2-17</strain>
        <plasmid evidence="8">prb98</plasmid>
    </source>
</reference>
<keyword evidence="7" id="KW-0418">Kinase</keyword>
<dbReference type="GO" id="GO:0004672">
    <property type="term" value="F:protein kinase activity"/>
    <property type="evidence" value="ECO:0007669"/>
    <property type="project" value="InterPro"/>
</dbReference>
<dbReference type="Proteomes" id="UP000245711">
    <property type="component" value="Plasmid pRB98"/>
</dbReference>
<keyword evidence="1 3" id="KW-0547">Nucleotide-binding</keyword>
<keyword evidence="8" id="KW-1185">Reference proteome</keyword>
<dbReference type="SUPFAM" id="SSF52540">
    <property type="entry name" value="P-loop containing nucleoside triphosphate hydrolases"/>
    <property type="match status" value="1"/>
</dbReference>
<evidence type="ECO:0000259" key="6">
    <source>
        <dbReference type="PROSITE" id="PS50043"/>
    </source>
</evidence>
<evidence type="ECO:0000313" key="7">
    <source>
        <dbReference type="EMBL" id="AWK76672.1"/>
    </source>
</evidence>
<evidence type="ECO:0000256" key="3">
    <source>
        <dbReference type="PROSITE-ProRule" id="PRU10141"/>
    </source>
</evidence>
<dbReference type="KEGG" id="roz:CBI38_32605"/>
<dbReference type="EMBL" id="CP021355">
    <property type="protein sequence ID" value="AWK76672.1"/>
    <property type="molecule type" value="Genomic_DNA"/>
</dbReference>
<gene>
    <name evidence="7" type="ORF">CBI38_32605</name>
</gene>
<dbReference type="InterPro" id="IPR000719">
    <property type="entry name" value="Prot_kinase_dom"/>
</dbReference>
<evidence type="ECO:0000313" key="8">
    <source>
        <dbReference type="Proteomes" id="UP000245711"/>
    </source>
</evidence>
<dbReference type="CDD" id="cd06170">
    <property type="entry name" value="LuxR_C_like"/>
    <property type="match status" value="1"/>
</dbReference>
<dbReference type="InterPro" id="IPR036388">
    <property type="entry name" value="WH-like_DNA-bd_sf"/>
</dbReference>
<accession>A0A2S2C751</accession>
<feature type="region of interest" description="Disordered" evidence="4">
    <location>
        <begin position="301"/>
        <end position="327"/>
    </location>
</feature>
<dbReference type="Pfam" id="PF00196">
    <property type="entry name" value="GerE"/>
    <property type="match status" value="1"/>
</dbReference>
<dbReference type="PRINTS" id="PR00364">
    <property type="entry name" value="DISEASERSIST"/>
</dbReference>
<evidence type="ECO:0000256" key="4">
    <source>
        <dbReference type="SAM" id="MobiDB-lite"/>
    </source>
</evidence>
<dbReference type="RefSeq" id="WP_109336099.1">
    <property type="nucleotide sequence ID" value="NZ_CP021355.1"/>
</dbReference>
<dbReference type="Gene3D" id="1.25.40.10">
    <property type="entry name" value="Tetratricopeptide repeat domain"/>
    <property type="match status" value="1"/>
</dbReference>
<evidence type="ECO:0000256" key="1">
    <source>
        <dbReference type="ARBA" id="ARBA00022741"/>
    </source>
</evidence>
<dbReference type="Gene3D" id="3.30.200.20">
    <property type="entry name" value="Phosphorylase Kinase, domain 1"/>
    <property type="match status" value="1"/>
</dbReference>
<dbReference type="OrthoDB" id="9812579at2"/>
<dbReference type="SMART" id="SM00220">
    <property type="entry name" value="S_TKc"/>
    <property type="match status" value="1"/>
</dbReference>
<keyword evidence="7" id="KW-0808">Transferase</keyword>
<feature type="domain" description="Protein kinase" evidence="5">
    <location>
        <begin position="26"/>
        <end position="291"/>
    </location>
</feature>
<dbReference type="PANTHER" id="PTHR47691">
    <property type="entry name" value="REGULATOR-RELATED"/>
    <property type="match status" value="1"/>
</dbReference>
<dbReference type="PANTHER" id="PTHR47691:SF3">
    <property type="entry name" value="HTH-TYPE TRANSCRIPTIONAL REGULATOR RV0890C-RELATED"/>
    <property type="match status" value="1"/>
</dbReference>
<dbReference type="InterPro" id="IPR058852">
    <property type="entry name" value="HTH_77"/>
</dbReference>
<dbReference type="Gene3D" id="1.10.10.10">
    <property type="entry name" value="Winged helix-like DNA-binding domain superfamily/Winged helix DNA-binding domain"/>
    <property type="match status" value="1"/>
</dbReference>